<accession>A0ABV9DNH7</accession>
<name>A0ABV9DNH7_9BACI</name>
<organism evidence="1 2">
    <name type="scientific">Virgibacillus kekensis</name>
    <dbReference type="NCBI Taxonomy" id="202261"/>
    <lineage>
        <taxon>Bacteria</taxon>
        <taxon>Bacillati</taxon>
        <taxon>Bacillota</taxon>
        <taxon>Bacilli</taxon>
        <taxon>Bacillales</taxon>
        <taxon>Bacillaceae</taxon>
        <taxon>Virgibacillus</taxon>
    </lineage>
</organism>
<proteinExistence type="predicted"/>
<evidence type="ECO:0000313" key="2">
    <source>
        <dbReference type="Proteomes" id="UP001595989"/>
    </source>
</evidence>
<gene>
    <name evidence="1" type="ORF">ACFO3D_14395</name>
</gene>
<sequence>MNYYFVFQNKSYLKEKQGGYLWAPKRSKNGNRVSHWESMKDVKQGDLIIHSYMKKIVAISIAITDVFAAIQPEELRKEKLWEDEGWRVDTRYIEINNPIITSDHSTKILELQPSHNAPFNSIGRGNTGYLFSANKELARYLLKQTESIQQDEVSKEDVRKVREEVGLLELDEVEVLDDNDLVDAIENIEIEKSKVTPYFSEPKEKLPLKASGQGSFTYPRNLKVAINALKRAEFKCEFDNRHKSFIRKRDGNPYTEPHHLIPLSFHNNFPYSLDIEQNIVSLCSHCHNLLHYGKDFEVVLKKLYDDRKDLLKEAGIVITFEQLLSCYC</sequence>
<dbReference type="RefSeq" id="WP_390297421.1">
    <property type="nucleotide sequence ID" value="NZ_JBHSFU010000008.1"/>
</dbReference>
<dbReference type="EMBL" id="JBHSFU010000008">
    <property type="protein sequence ID" value="MFC4559384.1"/>
    <property type="molecule type" value="Genomic_DNA"/>
</dbReference>
<reference evidence="2" key="1">
    <citation type="journal article" date="2019" name="Int. J. Syst. Evol. Microbiol.">
        <title>The Global Catalogue of Microorganisms (GCM) 10K type strain sequencing project: providing services to taxonomists for standard genome sequencing and annotation.</title>
        <authorList>
            <consortium name="The Broad Institute Genomics Platform"/>
            <consortium name="The Broad Institute Genome Sequencing Center for Infectious Disease"/>
            <person name="Wu L."/>
            <person name="Ma J."/>
        </authorList>
    </citation>
    <scope>NUCLEOTIDE SEQUENCE [LARGE SCALE GENOMIC DNA]</scope>
    <source>
        <strain evidence="2">CGMCC 4.7426</strain>
    </source>
</reference>
<comment type="caution">
    <text evidence="1">The sequence shown here is derived from an EMBL/GenBank/DDBJ whole genome shotgun (WGS) entry which is preliminary data.</text>
</comment>
<evidence type="ECO:0000313" key="1">
    <source>
        <dbReference type="EMBL" id="MFC4559384.1"/>
    </source>
</evidence>
<protein>
    <recommendedName>
        <fullName evidence="3">HNH domain-containing protein</fullName>
    </recommendedName>
</protein>
<dbReference type="InterPro" id="IPR003615">
    <property type="entry name" value="HNH_nuc"/>
</dbReference>
<dbReference type="Proteomes" id="UP001595989">
    <property type="component" value="Unassembled WGS sequence"/>
</dbReference>
<dbReference type="CDD" id="cd00085">
    <property type="entry name" value="HNHc"/>
    <property type="match status" value="1"/>
</dbReference>
<keyword evidence="2" id="KW-1185">Reference proteome</keyword>
<evidence type="ECO:0008006" key="3">
    <source>
        <dbReference type="Google" id="ProtNLM"/>
    </source>
</evidence>